<proteinExistence type="predicted"/>
<keyword evidence="3" id="KW-0378">Hydrolase</keyword>
<sequence>MEVNNMSDIKGAVKKRKNKKFFRGFLLFIIYEIVIIAVTSPLVLFYGPFTGVRNMVVGTAMKTFRCQYIATAFLSKYKIDQILNENKSGQISESQVQNKGGVSIEHRGDKGMEEYTIPATTKFSGYILEIKDPTRIKVGYTKNLGRVGEKTSEMAKDNGAVAAINGGGFQDKTSNGELWTGTGAYPDGIVISEGKSINKDIAPDEKMSVAAFTSNGKLIVGEHSLSDLLAQNVTEALSFDTPLIINGKTVSVGPGLNPRTAIGQKIDGTIVMVVIDGRRGVELGASLKEVQTILLQRGVYNASNLDGGSSSTMYFDGEVINNPCDWNGERTVATAICVEP</sequence>
<gene>
    <name evidence="3" type="ORF">ACJDU8_19705</name>
</gene>
<protein>
    <submittedName>
        <fullName evidence="3">Phosphodiester glycosidase family protein</fullName>
    </submittedName>
</protein>
<keyword evidence="1" id="KW-0472">Membrane</keyword>
<dbReference type="Pfam" id="PF09992">
    <property type="entry name" value="NAGPA"/>
    <property type="match status" value="1"/>
</dbReference>
<accession>A0ABW8SNY3</accession>
<dbReference type="PANTHER" id="PTHR40446:SF2">
    <property type="entry name" value="N-ACETYLGLUCOSAMINE-1-PHOSPHODIESTER ALPHA-N-ACETYLGLUCOSAMINIDASE"/>
    <property type="match status" value="1"/>
</dbReference>
<reference evidence="3 4" key="1">
    <citation type="submission" date="2024-11" db="EMBL/GenBank/DDBJ databases">
        <authorList>
            <person name="Heng Y.C."/>
            <person name="Lim A.C.H."/>
            <person name="Lee J.K.Y."/>
            <person name="Kittelmann S."/>
        </authorList>
    </citation>
    <scope>NUCLEOTIDE SEQUENCE [LARGE SCALE GENOMIC DNA]</scope>
    <source>
        <strain evidence="3 4">WILCCON 0269</strain>
    </source>
</reference>
<dbReference type="InterPro" id="IPR018711">
    <property type="entry name" value="NAGPA"/>
</dbReference>
<feature type="domain" description="Phosphodiester glycosidase" evidence="2">
    <location>
        <begin position="158"/>
        <end position="338"/>
    </location>
</feature>
<evidence type="ECO:0000313" key="4">
    <source>
        <dbReference type="Proteomes" id="UP001623660"/>
    </source>
</evidence>
<keyword evidence="1" id="KW-0812">Transmembrane</keyword>
<name>A0ABW8SNY3_9CLOT</name>
<evidence type="ECO:0000313" key="3">
    <source>
        <dbReference type="EMBL" id="MFL0197772.1"/>
    </source>
</evidence>
<dbReference type="EMBL" id="JBJHZX010000037">
    <property type="protein sequence ID" value="MFL0197772.1"/>
    <property type="molecule type" value="Genomic_DNA"/>
</dbReference>
<evidence type="ECO:0000256" key="1">
    <source>
        <dbReference type="SAM" id="Phobius"/>
    </source>
</evidence>
<dbReference type="Proteomes" id="UP001623660">
    <property type="component" value="Unassembled WGS sequence"/>
</dbReference>
<dbReference type="RefSeq" id="WP_406793909.1">
    <property type="nucleotide sequence ID" value="NZ_JBJHZX010000037.1"/>
</dbReference>
<dbReference type="PANTHER" id="PTHR40446">
    <property type="entry name" value="N-ACETYLGLUCOSAMINE-1-PHOSPHODIESTER ALPHA-N-ACETYLGLUCOSAMINIDASE"/>
    <property type="match status" value="1"/>
</dbReference>
<organism evidence="3 4">
    <name type="scientific">Candidatus Clostridium eludens</name>
    <dbReference type="NCBI Taxonomy" id="3381663"/>
    <lineage>
        <taxon>Bacteria</taxon>
        <taxon>Bacillati</taxon>
        <taxon>Bacillota</taxon>
        <taxon>Clostridia</taxon>
        <taxon>Eubacteriales</taxon>
        <taxon>Clostridiaceae</taxon>
        <taxon>Clostridium</taxon>
    </lineage>
</organism>
<evidence type="ECO:0000259" key="2">
    <source>
        <dbReference type="Pfam" id="PF09992"/>
    </source>
</evidence>
<comment type="caution">
    <text evidence="3">The sequence shown here is derived from an EMBL/GenBank/DDBJ whole genome shotgun (WGS) entry which is preliminary data.</text>
</comment>
<keyword evidence="4" id="KW-1185">Reference proteome</keyword>
<keyword evidence="1" id="KW-1133">Transmembrane helix</keyword>
<feature type="transmembrane region" description="Helical" evidence="1">
    <location>
        <begin position="21"/>
        <end position="46"/>
    </location>
</feature>
<dbReference type="GO" id="GO:0016798">
    <property type="term" value="F:hydrolase activity, acting on glycosyl bonds"/>
    <property type="evidence" value="ECO:0007669"/>
    <property type="project" value="UniProtKB-KW"/>
</dbReference>
<keyword evidence="3" id="KW-0326">Glycosidase</keyword>